<dbReference type="Gramene" id="OMP11500">
    <property type="protein sequence ID" value="OMP11500"/>
    <property type="gene ID" value="CCACVL1_00482"/>
</dbReference>
<feature type="compositionally biased region" description="Acidic residues" evidence="1">
    <location>
        <begin position="108"/>
        <end position="117"/>
    </location>
</feature>
<reference evidence="2 3" key="1">
    <citation type="submission" date="2013-09" db="EMBL/GenBank/DDBJ databases">
        <title>Corchorus capsularis genome sequencing.</title>
        <authorList>
            <person name="Alam M."/>
            <person name="Haque M.S."/>
            <person name="Islam M.S."/>
            <person name="Emdad E.M."/>
            <person name="Islam M.M."/>
            <person name="Ahmed B."/>
            <person name="Halim A."/>
            <person name="Hossen Q.M.M."/>
            <person name="Hossain M.Z."/>
            <person name="Ahmed R."/>
            <person name="Khan M.M."/>
            <person name="Islam R."/>
            <person name="Rashid M.M."/>
            <person name="Khan S.A."/>
            <person name="Rahman M.S."/>
            <person name="Alam M."/>
        </authorList>
    </citation>
    <scope>NUCLEOTIDE SEQUENCE [LARGE SCALE GENOMIC DNA]</scope>
    <source>
        <strain evidence="3">cv. CVL-1</strain>
        <tissue evidence="2">Whole seedling</tissue>
    </source>
</reference>
<evidence type="ECO:0000313" key="3">
    <source>
        <dbReference type="Proteomes" id="UP000188268"/>
    </source>
</evidence>
<dbReference type="Pfam" id="PF03004">
    <property type="entry name" value="Transposase_24"/>
    <property type="match status" value="1"/>
</dbReference>
<gene>
    <name evidence="2" type="ORF">CCACVL1_00482</name>
</gene>
<accession>A0A1R3KWQ6</accession>
<organism evidence="2 3">
    <name type="scientific">Corchorus capsularis</name>
    <name type="common">Jute</name>
    <dbReference type="NCBI Taxonomy" id="210143"/>
    <lineage>
        <taxon>Eukaryota</taxon>
        <taxon>Viridiplantae</taxon>
        <taxon>Streptophyta</taxon>
        <taxon>Embryophyta</taxon>
        <taxon>Tracheophyta</taxon>
        <taxon>Spermatophyta</taxon>
        <taxon>Magnoliopsida</taxon>
        <taxon>eudicotyledons</taxon>
        <taxon>Gunneridae</taxon>
        <taxon>Pentapetalae</taxon>
        <taxon>rosids</taxon>
        <taxon>malvids</taxon>
        <taxon>Malvales</taxon>
        <taxon>Malvaceae</taxon>
        <taxon>Grewioideae</taxon>
        <taxon>Apeibeae</taxon>
        <taxon>Corchorus</taxon>
    </lineage>
</organism>
<dbReference type="OMA" id="WKSETAR"/>
<keyword evidence="3" id="KW-1185">Reference proteome</keyword>
<proteinExistence type="predicted"/>
<evidence type="ECO:0000313" key="2">
    <source>
        <dbReference type="EMBL" id="OMP11500.1"/>
    </source>
</evidence>
<comment type="caution">
    <text evidence="2">The sequence shown here is derived from an EMBL/GenBank/DDBJ whole genome shotgun (WGS) entry which is preliminary data.</text>
</comment>
<sequence>MTRDKTKSVSSGQSSRRAVSTNVSNPPALPHVQRSKRPCSVGASANVANPPAPPHVQRSKRPGSVGGVDLQTLIPDFVPPPVQEIPPSAPQETVGESDGDDGEHSDGGEEDYSDNEEDHIQQGSQAQSFCPKGYILSQVTWRAMHRCQMNRKKPRWITRAIWKKLIELWDSKEYQDLCAKNKRNRLSDSGATIYRGGCISTIEHRDREELKTGGKRSNLDIFIKLNTEEDGITWKSETARLAHEKFKKARAEEVARLGEGAVINDDHLWVKIMGVHKRRCYGLGNLITEMAVFPTRSQSSQSTSTINTDESSLKEEVAELRQLVQQQNKTQELILAALQSGGITLQAGSIPVGSGEFVSQPQQVPLHDVQANEDVELVGEVD</sequence>
<name>A0A1R3KWQ6_COCAP</name>
<evidence type="ECO:0000256" key="1">
    <source>
        <dbReference type="SAM" id="MobiDB-lite"/>
    </source>
</evidence>
<protein>
    <submittedName>
        <fullName evidence="2">Transposase, Ptta/En/Spm, plant</fullName>
    </submittedName>
</protein>
<dbReference type="Proteomes" id="UP000188268">
    <property type="component" value="Unassembled WGS sequence"/>
</dbReference>
<dbReference type="EMBL" id="AWWV01001230">
    <property type="protein sequence ID" value="OMP11500.1"/>
    <property type="molecule type" value="Genomic_DNA"/>
</dbReference>
<feature type="compositionally biased region" description="Polar residues" evidence="1">
    <location>
        <begin position="8"/>
        <end position="25"/>
    </location>
</feature>
<feature type="compositionally biased region" description="Pro residues" evidence="1">
    <location>
        <begin position="77"/>
        <end position="89"/>
    </location>
</feature>
<dbReference type="AlphaFoldDB" id="A0A1R3KWQ6"/>
<dbReference type="InterPro" id="IPR004252">
    <property type="entry name" value="Probable_transposase_24"/>
</dbReference>
<feature type="region of interest" description="Disordered" evidence="1">
    <location>
        <begin position="1"/>
        <end position="126"/>
    </location>
</feature>
<dbReference type="OrthoDB" id="1304715at2759"/>